<dbReference type="Pfam" id="PF06426">
    <property type="entry name" value="SATase_N"/>
    <property type="match status" value="1"/>
</dbReference>
<evidence type="ECO:0000256" key="10">
    <source>
        <dbReference type="SAM" id="MobiDB-lite"/>
    </source>
</evidence>
<dbReference type="InterPro" id="IPR011004">
    <property type="entry name" value="Trimer_LpxA-like_sf"/>
</dbReference>
<feature type="region of interest" description="Disordered" evidence="10">
    <location>
        <begin position="237"/>
        <end position="257"/>
    </location>
</feature>
<accession>A6DKY6</accession>
<comment type="pathway">
    <text evidence="1">Amino-acid biosynthesis; L-cysteine biosynthesis; L-cysteine from L-serine: step 1/2.</text>
</comment>
<dbReference type="EC" id="2.3.1.30" evidence="3"/>
<dbReference type="EMBL" id="ABCK01000008">
    <property type="protein sequence ID" value="EDM27588.1"/>
    <property type="molecule type" value="Genomic_DNA"/>
</dbReference>
<comment type="similarity">
    <text evidence="2">Belongs to the transferase hexapeptide repeat family.</text>
</comment>
<protein>
    <recommendedName>
        <fullName evidence="4">Serine acetyltransferase</fullName>
        <ecNumber evidence="3">2.3.1.30</ecNumber>
    </recommendedName>
</protein>
<dbReference type="eggNOG" id="COG1045">
    <property type="taxonomic scope" value="Bacteria"/>
</dbReference>
<evidence type="ECO:0000256" key="7">
    <source>
        <dbReference type="ARBA" id="ARBA00022737"/>
    </source>
</evidence>
<comment type="caution">
    <text evidence="12">The sequence shown here is derived from an EMBL/GenBank/DDBJ whole genome shotgun (WGS) entry which is preliminary data.</text>
</comment>
<dbReference type="Gene3D" id="2.160.10.10">
    <property type="entry name" value="Hexapeptide repeat proteins"/>
    <property type="match status" value="1"/>
</dbReference>
<gene>
    <name evidence="12" type="ORF">LNTAR_20318</name>
</gene>
<evidence type="ECO:0000313" key="13">
    <source>
        <dbReference type="Proteomes" id="UP000004947"/>
    </source>
</evidence>
<dbReference type="CDD" id="cd03354">
    <property type="entry name" value="LbH_SAT"/>
    <property type="match status" value="1"/>
</dbReference>
<evidence type="ECO:0000256" key="8">
    <source>
        <dbReference type="ARBA" id="ARBA00023315"/>
    </source>
</evidence>
<dbReference type="PANTHER" id="PTHR42811">
    <property type="entry name" value="SERINE ACETYLTRANSFERASE"/>
    <property type="match status" value="1"/>
</dbReference>
<evidence type="ECO:0000259" key="11">
    <source>
        <dbReference type="SMART" id="SM00971"/>
    </source>
</evidence>
<dbReference type="NCBIfam" id="NF041874">
    <property type="entry name" value="EPS_EpsC"/>
    <property type="match status" value="1"/>
</dbReference>
<comment type="catalytic activity">
    <reaction evidence="9">
        <text>L-serine + acetyl-CoA = O-acetyl-L-serine + CoA</text>
        <dbReference type="Rhea" id="RHEA:24560"/>
        <dbReference type="ChEBI" id="CHEBI:33384"/>
        <dbReference type="ChEBI" id="CHEBI:57287"/>
        <dbReference type="ChEBI" id="CHEBI:57288"/>
        <dbReference type="ChEBI" id="CHEBI:58340"/>
        <dbReference type="EC" id="2.3.1.30"/>
    </reaction>
</comment>
<dbReference type="RefSeq" id="WP_007278548.1">
    <property type="nucleotide sequence ID" value="NZ_ABCK01000008.1"/>
</dbReference>
<reference evidence="12 13" key="1">
    <citation type="journal article" date="2010" name="J. Bacteriol.">
        <title>Genome sequence of Lentisphaera araneosa HTCC2155T, the type species of the order Lentisphaerales in the phylum Lentisphaerae.</title>
        <authorList>
            <person name="Thrash J.C."/>
            <person name="Cho J.C."/>
            <person name="Vergin K.L."/>
            <person name="Morris R.M."/>
            <person name="Giovannoni S.J."/>
        </authorList>
    </citation>
    <scope>NUCLEOTIDE SEQUENCE [LARGE SCALE GENOMIC DNA]</scope>
    <source>
        <strain evidence="12 13">HTCC2155</strain>
    </source>
</reference>
<keyword evidence="5" id="KW-0028">Amino-acid biosynthesis</keyword>
<evidence type="ECO:0000256" key="2">
    <source>
        <dbReference type="ARBA" id="ARBA00007274"/>
    </source>
</evidence>
<dbReference type="PROSITE" id="PS00101">
    <property type="entry name" value="HEXAPEP_TRANSFERASES"/>
    <property type="match status" value="1"/>
</dbReference>
<sequence length="257" mass="27622">MISKFWQEILTQAEAVKQDEHRLAKLIDEAILSKSSIEQVLTSRLAESLGEKYVSAEDLEHIFTELYAEDPFLAKAAKKDLKAICDRDPACNCYVIPMLYYKGFQALQASRLAHILWNKGRAHLASHIQSRNAEIFGVDIHPGARFGTGILLDHASSFVAGETAVVGDDVSILHEVTLGGSGKECGDRHPKVGNGVLIGAGAKLLGNICIGAGAKIGAGSVVLDDVEGHTTVVGVPARPVGKPLHQSPSKYMDHHVE</sequence>
<evidence type="ECO:0000256" key="1">
    <source>
        <dbReference type="ARBA" id="ARBA00004876"/>
    </source>
</evidence>
<dbReference type="InterPro" id="IPR001451">
    <property type="entry name" value="Hexapep"/>
</dbReference>
<dbReference type="InterPro" id="IPR053376">
    <property type="entry name" value="Serine_acetyltransferase"/>
</dbReference>
<dbReference type="InterPro" id="IPR005881">
    <property type="entry name" value="Ser_O-AcTrfase"/>
</dbReference>
<evidence type="ECO:0000256" key="4">
    <source>
        <dbReference type="ARBA" id="ARBA00018522"/>
    </source>
</evidence>
<dbReference type="Pfam" id="PF00132">
    <property type="entry name" value="Hexapep"/>
    <property type="match status" value="1"/>
</dbReference>
<feature type="domain" description="Serine acetyltransferase N-terminal" evidence="11">
    <location>
        <begin position="5"/>
        <end position="109"/>
    </location>
</feature>
<name>A6DKY6_9BACT</name>
<keyword evidence="7" id="KW-0677">Repeat</keyword>
<dbReference type="Proteomes" id="UP000004947">
    <property type="component" value="Unassembled WGS sequence"/>
</dbReference>
<evidence type="ECO:0000256" key="6">
    <source>
        <dbReference type="ARBA" id="ARBA00022679"/>
    </source>
</evidence>
<dbReference type="STRING" id="313628.LNTAR_20318"/>
<dbReference type="NCBIfam" id="TIGR01172">
    <property type="entry name" value="cysE"/>
    <property type="match status" value="1"/>
</dbReference>
<dbReference type="SMART" id="SM00971">
    <property type="entry name" value="SATase_N"/>
    <property type="match status" value="1"/>
</dbReference>
<dbReference type="UniPathway" id="UPA00136">
    <property type="reaction ID" value="UER00199"/>
</dbReference>
<dbReference type="InterPro" id="IPR045304">
    <property type="entry name" value="LbH_SAT"/>
</dbReference>
<dbReference type="GO" id="GO:0005737">
    <property type="term" value="C:cytoplasm"/>
    <property type="evidence" value="ECO:0007669"/>
    <property type="project" value="InterPro"/>
</dbReference>
<dbReference type="GO" id="GO:0006535">
    <property type="term" value="P:cysteine biosynthetic process from serine"/>
    <property type="evidence" value="ECO:0007669"/>
    <property type="project" value="InterPro"/>
</dbReference>
<keyword evidence="8" id="KW-0012">Acyltransferase</keyword>
<dbReference type="InterPro" id="IPR018357">
    <property type="entry name" value="Hexapep_transf_CS"/>
</dbReference>
<dbReference type="AlphaFoldDB" id="A6DKY6"/>
<keyword evidence="13" id="KW-1185">Reference proteome</keyword>
<dbReference type="GO" id="GO:0009001">
    <property type="term" value="F:serine O-acetyltransferase activity"/>
    <property type="evidence" value="ECO:0007669"/>
    <property type="project" value="UniProtKB-EC"/>
</dbReference>
<dbReference type="Gene3D" id="1.10.3130.10">
    <property type="entry name" value="serine acetyltransferase, domain 1"/>
    <property type="match status" value="1"/>
</dbReference>
<dbReference type="InterPro" id="IPR042122">
    <property type="entry name" value="Ser_AcTrfase_N_sf"/>
</dbReference>
<keyword evidence="6 12" id="KW-0808">Transferase</keyword>
<evidence type="ECO:0000313" key="12">
    <source>
        <dbReference type="EMBL" id="EDM27588.1"/>
    </source>
</evidence>
<evidence type="ECO:0000256" key="5">
    <source>
        <dbReference type="ARBA" id="ARBA00022605"/>
    </source>
</evidence>
<dbReference type="FunFam" id="2.160.10.10:FF:000002">
    <property type="entry name" value="Serine acetyltransferase"/>
    <property type="match status" value="1"/>
</dbReference>
<dbReference type="OrthoDB" id="9801456at2"/>
<dbReference type="InterPro" id="IPR010493">
    <property type="entry name" value="Ser_AcTrfase_N"/>
</dbReference>
<proteinExistence type="inferred from homology"/>
<organism evidence="12 13">
    <name type="scientific">Lentisphaera araneosa HTCC2155</name>
    <dbReference type="NCBI Taxonomy" id="313628"/>
    <lineage>
        <taxon>Bacteria</taxon>
        <taxon>Pseudomonadati</taxon>
        <taxon>Lentisphaerota</taxon>
        <taxon>Lentisphaeria</taxon>
        <taxon>Lentisphaerales</taxon>
        <taxon>Lentisphaeraceae</taxon>
        <taxon>Lentisphaera</taxon>
    </lineage>
</organism>
<dbReference type="SUPFAM" id="SSF51161">
    <property type="entry name" value="Trimeric LpxA-like enzymes"/>
    <property type="match status" value="1"/>
</dbReference>
<evidence type="ECO:0000256" key="3">
    <source>
        <dbReference type="ARBA" id="ARBA00013266"/>
    </source>
</evidence>
<evidence type="ECO:0000256" key="9">
    <source>
        <dbReference type="ARBA" id="ARBA00049486"/>
    </source>
</evidence>